<dbReference type="RefSeq" id="WP_048468052.1">
    <property type="nucleotide sequence ID" value="NZ_LABX01000429.1"/>
</dbReference>
<dbReference type="AlphaFoldDB" id="A0A0J6RU36"/>
<protein>
    <submittedName>
        <fullName evidence="1">Uncharacterized protein</fullName>
    </submittedName>
</protein>
<dbReference type="Proteomes" id="UP000035929">
    <property type="component" value="Unassembled WGS sequence"/>
</dbReference>
<name>A0A0J6RU36_9HYPH</name>
<dbReference type="EMBL" id="LABX01000429">
    <property type="protein sequence ID" value="KMO24893.1"/>
    <property type="molecule type" value="Genomic_DNA"/>
</dbReference>
<gene>
    <name evidence="1" type="ORF">VP06_33090</name>
</gene>
<organism evidence="1 2">
    <name type="scientific">Methylobacterium aquaticum</name>
    <dbReference type="NCBI Taxonomy" id="270351"/>
    <lineage>
        <taxon>Bacteria</taxon>
        <taxon>Pseudomonadati</taxon>
        <taxon>Pseudomonadota</taxon>
        <taxon>Alphaproteobacteria</taxon>
        <taxon>Hyphomicrobiales</taxon>
        <taxon>Methylobacteriaceae</taxon>
        <taxon>Methylobacterium</taxon>
    </lineage>
</organism>
<dbReference type="OrthoDB" id="576281at356"/>
<sequence length="271" mass="26892">MIRAAVLGDVAPDRDTLAKLSAALDATAAQLRAAIQTRASETALAGKAAAGDNADITRLSGLTTALSLAQGGTGATTALDARAALGLPLDPTDVGFAAFMGTVWDAWVSSLPVWSGDGPVPAAAGRYYRQGAGGPPRPGSVARSSVHHSRLLAVVVLSLVPALALAQGQAPIVPVPNRSANDNSSAPANTRYVDSATQILLGALAGKARVANPAFSGVVTAQALDLPNADGLRVGGAPLFSALPACTPGSTVAPVPAGQPFVCSGLVLIAQ</sequence>
<proteinExistence type="predicted"/>
<accession>A0A0J6RU36</accession>
<dbReference type="PATRIC" id="fig|270351.6.peg.5635"/>
<reference evidence="1 2" key="1">
    <citation type="submission" date="2015-03" db="EMBL/GenBank/DDBJ databases">
        <title>Genome sequencing of Methylobacterium aquaticum DSM16371 type strain.</title>
        <authorList>
            <person name="Chaudhry V."/>
            <person name="Patil P.B."/>
        </authorList>
    </citation>
    <scope>NUCLEOTIDE SEQUENCE [LARGE SCALE GENOMIC DNA]</scope>
    <source>
        <strain evidence="1 2">DSM 16371</strain>
    </source>
</reference>
<evidence type="ECO:0000313" key="1">
    <source>
        <dbReference type="EMBL" id="KMO24893.1"/>
    </source>
</evidence>
<comment type="caution">
    <text evidence="1">The sequence shown here is derived from an EMBL/GenBank/DDBJ whole genome shotgun (WGS) entry which is preliminary data.</text>
</comment>
<evidence type="ECO:0000313" key="2">
    <source>
        <dbReference type="Proteomes" id="UP000035929"/>
    </source>
</evidence>